<dbReference type="InterPro" id="IPR050625">
    <property type="entry name" value="ParA/MinD_ATPase"/>
</dbReference>
<feature type="region of interest" description="Disordered" evidence="3">
    <location>
        <begin position="286"/>
        <end position="307"/>
    </location>
</feature>
<dbReference type="AlphaFoldDB" id="A0A8H2NV05"/>
<evidence type="ECO:0000256" key="3">
    <source>
        <dbReference type="SAM" id="MobiDB-lite"/>
    </source>
</evidence>
<dbReference type="InterPro" id="IPR033875">
    <property type="entry name" value="FlhG"/>
</dbReference>
<proteinExistence type="predicted"/>
<reference evidence="4 5" key="1">
    <citation type="submission" date="2019-09" db="EMBL/GenBank/DDBJ databases">
        <authorList>
            <person name="Chandra G."/>
            <person name="Truman W A."/>
        </authorList>
    </citation>
    <scope>NUCLEOTIDE SEQUENCE [LARGE SCALE GENOMIC DNA]</scope>
    <source>
        <strain evidence="4">PS900</strain>
    </source>
</reference>
<dbReference type="GO" id="GO:0009898">
    <property type="term" value="C:cytoplasmic side of plasma membrane"/>
    <property type="evidence" value="ECO:0007669"/>
    <property type="project" value="TreeGrafter"/>
</dbReference>
<evidence type="ECO:0000313" key="5">
    <source>
        <dbReference type="Proteomes" id="UP000325723"/>
    </source>
</evidence>
<dbReference type="InterPro" id="IPR027417">
    <property type="entry name" value="P-loop_NTPase"/>
</dbReference>
<dbReference type="SUPFAM" id="SSF52540">
    <property type="entry name" value="P-loop containing nucleoside triphosphate hydrolases"/>
    <property type="match status" value="1"/>
</dbReference>
<dbReference type="PANTHER" id="PTHR43384:SF4">
    <property type="entry name" value="CELLULOSE BIOSYNTHESIS PROTEIN BCSQ-RELATED"/>
    <property type="match status" value="1"/>
</dbReference>
<organism evidence="4 5">
    <name type="scientific">Pseudomonas fluorescens</name>
    <dbReference type="NCBI Taxonomy" id="294"/>
    <lineage>
        <taxon>Bacteria</taxon>
        <taxon>Pseudomonadati</taxon>
        <taxon>Pseudomonadota</taxon>
        <taxon>Gammaproteobacteria</taxon>
        <taxon>Pseudomonadales</taxon>
        <taxon>Pseudomonadaceae</taxon>
        <taxon>Pseudomonas</taxon>
    </lineage>
</organism>
<evidence type="ECO:0000256" key="1">
    <source>
        <dbReference type="ARBA" id="ARBA00022741"/>
    </source>
</evidence>
<keyword evidence="2" id="KW-0067">ATP-binding</keyword>
<dbReference type="GO" id="GO:0005524">
    <property type="term" value="F:ATP binding"/>
    <property type="evidence" value="ECO:0007669"/>
    <property type="project" value="UniProtKB-KW"/>
</dbReference>
<dbReference type="Pfam" id="PF10609">
    <property type="entry name" value="ParA"/>
    <property type="match status" value="1"/>
</dbReference>
<dbReference type="Proteomes" id="UP000325723">
    <property type="component" value="Unassembled WGS sequence"/>
</dbReference>
<dbReference type="GO" id="GO:0016887">
    <property type="term" value="F:ATP hydrolysis activity"/>
    <property type="evidence" value="ECO:0007669"/>
    <property type="project" value="TreeGrafter"/>
</dbReference>
<dbReference type="InterPro" id="IPR033756">
    <property type="entry name" value="YlxH/NBP35"/>
</dbReference>
<name>A0A8H2NV05_PSEFL</name>
<protein>
    <submittedName>
        <fullName evidence="4">Flagellum site-determining protein YlxH</fullName>
    </submittedName>
</protein>
<dbReference type="PANTHER" id="PTHR43384">
    <property type="entry name" value="SEPTUM SITE-DETERMINING PROTEIN MIND HOMOLOG, CHLOROPLASTIC-RELATED"/>
    <property type="match status" value="1"/>
</dbReference>
<dbReference type="FunFam" id="3.40.50.300:FF:000158">
    <property type="entry name" value="Site-determining protein"/>
    <property type="match status" value="1"/>
</dbReference>
<sequence length="307" mass="33483">MHPVQVIAVTSGKGGVGKTNVSVNLSLALSELGRRVILLDADLGLSSIDTSLGLTPQLTLADVIEGRCDLPDVLIQGPGGIRIVPAAFGSQDMTHLTPAQHAGLIQAFSDVSKNLDVLVIDTAAGISDLVVSFVSAAQEVLVVVCNEPTSIANAYALIRLLNFDHRISRFRVLANMVENQQEGRSLFAQLMKITDRFLDVALQYVGSIPYDECVRKALRKQRALYEAYPYSKSALAFKTIAQKVDRWPLPTNPRGHLEFFVERLVRQTNGDRMGCPPESVLRSKAAKDYANPAPDDETFSNWAPGKR</sequence>
<keyword evidence="1" id="KW-0547">Nucleotide-binding</keyword>
<dbReference type="PIRSF" id="PIRSF003092">
    <property type="entry name" value="MinD"/>
    <property type="match status" value="1"/>
</dbReference>
<evidence type="ECO:0000313" key="4">
    <source>
        <dbReference type="EMBL" id="VVP27914.1"/>
    </source>
</evidence>
<comment type="caution">
    <text evidence="4">The sequence shown here is derived from an EMBL/GenBank/DDBJ whole genome shotgun (WGS) entry which is preliminary data.</text>
</comment>
<dbReference type="EMBL" id="CABVIE010000014">
    <property type="protein sequence ID" value="VVP27914.1"/>
    <property type="molecule type" value="Genomic_DNA"/>
</dbReference>
<accession>A0A8H2NV05</accession>
<dbReference type="GO" id="GO:0005829">
    <property type="term" value="C:cytosol"/>
    <property type="evidence" value="ECO:0007669"/>
    <property type="project" value="TreeGrafter"/>
</dbReference>
<dbReference type="CDD" id="cd02038">
    <property type="entry name" value="FlhG-like"/>
    <property type="match status" value="1"/>
</dbReference>
<dbReference type="Gene3D" id="3.40.50.300">
    <property type="entry name" value="P-loop containing nucleotide triphosphate hydrolases"/>
    <property type="match status" value="1"/>
</dbReference>
<evidence type="ECO:0000256" key="2">
    <source>
        <dbReference type="ARBA" id="ARBA00022840"/>
    </source>
</evidence>
<dbReference type="InterPro" id="IPR025501">
    <property type="entry name" value="MinD_FleN"/>
</dbReference>
<gene>
    <name evidence="4" type="primary">ylxH</name>
    <name evidence="4" type="ORF">PS900_04201</name>
</gene>
<dbReference type="GO" id="GO:0051782">
    <property type="term" value="P:negative regulation of cell division"/>
    <property type="evidence" value="ECO:0007669"/>
    <property type="project" value="TreeGrafter"/>
</dbReference>